<reference key="1">
    <citation type="submission" date="2010-11" db="EMBL/GenBank/DDBJ databases">
        <title>The complete genome of Leadbetterella byssophila DSM 17132.</title>
        <authorList>
            <consortium name="US DOE Joint Genome Institute (JGI-PGF)"/>
            <person name="Lucas S."/>
            <person name="Copeland A."/>
            <person name="Lapidus A."/>
            <person name="Glavina del Rio T."/>
            <person name="Dalin E."/>
            <person name="Tice H."/>
            <person name="Bruce D."/>
            <person name="Goodwin L."/>
            <person name="Pitluck S."/>
            <person name="Kyrpides N."/>
            <person name="Mavromatis K."/>
            <person name="Ivanova N."/>
            <person name="Teshima H."/>
            <person name="Brettin T."/>
            <person name="Detter J.C."/>
            <person name="Han C."/>
            <person name="Tapia R."/>
            <person name="Land M."/>
            <person name="Hauser L."/>
            <person name="Markowitz V."/>
            <person name="Cheng J.-F."/>
            <person name="Hugenholtz P."/>
            <person name="Woyke T."/>
            <person name="Wu D."/>
            <person name="Tindall B."/>
            <person name="Pomrenke H.G."/>
            <person name="Brambilla E."/>
            <person name="Klenk H.-P."/>
            <person name="Eisen J.A."/>
        </authorList>
    </citation>
    <scope>NUCLEOTIDE SEQUENCE [LARGE SCALE GENOMIC DNA]</scope>
    <source>
        <strain>DSM 17132</strain>
    </source>
</reference>
<keyword evidence="3" id="KW-1185">Reference proteome</keyword>
<dbReference type="Pfam" id="PF12867">
    <property type="entry name" value="DinB_2"/>
    <property type="match status" value="1"/>
</dbReference>
<dbReference type="SUPFAM" id="SSF109854">
    <property type="entry name" value="DinB/YfiT-like putative metalloenzymes"/>
    <property type="match status" value="1"/>
</dbReference>
<evidence type="ECO:0000313" key="3">
    <source>
        <dbReference type="Proteomes" id="UP000007435"/>
    </source>
</evidence>
<dbReference type="AlphaFoldDB" id="E4RYQ5"/>
<dbReference type="EMBL" id="CP002305">
    <property type="protein sequence ID" value="ADQ16417.1"/>
    <property type="molecule type" value="Genomic_DNA"/>
</dbReference>
<organism evidence="2 3">
    <name type="scientific">Leadbetterella byssophila (strain DSM 17132 / JCM 16389 / KACC 11308 / NBRC 106382 / 4M15)</name>
    <dbReference type="NCBI Taxonomy" id="649349"/>
    <lineage>
        <taxon>Bacteria</taxon>
        <taxon>Pseudomonadati</taxon>
        <taxon>Bacteroidota</taxon>
        <taxon>Cytophagia</taxon>
        <taxon>Cytophagales</taxon>
        <taxon>Leadbetterellaceae</taxon>
        <taxon>Leadbetterella</taxon>
    </lineage>
</organism>
<gene>
    <name evidence="2" type="ordered locus">Lbys_0655</name>
</gene>
<dbReference type="Proteomes" id="UP000007435">
    <property type="component" value="Chromosome"/>
</dbReference>
<reference evidence="2 3" key="2">
    <citation type="journal article" date="2011" name="Stand. Genomic Sci.">
        <title>Complete genome sequence of Leadbetterella byssophila type strain (4M15).</title>
        <authorList>
            <person name="Abt B."/>
            <person name="Teshima H."/>
            <person name="Lucas S."/>
            <person name="Lapidus A."/>
            <person name="Del Rio T.G."/>
            <person name="Nolan M."/>
            <person name="Tice H."/>
            <person name="Cheng J.F."/>
            <person name="Pitluck S."/>
            <person name="Liolios K."/>
            <person name="Pagani I."/>
            <person name="Ivanova N."/>
            <person name="Mavromatis K."/>
            <person name="Pati A."/>
            <person name="Tapia R."/>
            <person name="Han C."/>
            <person name="Goodwin L."/>
            <person name="Chen A."/>
            <person name="Palaniappan K."/>
            <person name="Land M."/>
            <person name="Hauser L."/>
            <person name="Chang Y.J."/>
            <person name="Jeffries C.D."/>
            <person name="Rohde M."/>
            <person name="Goker M."/>
            <person name="Tindall B.J."/>
            <person name="Detter J.C."/>
            <person name="Woyke T."/>
            <person name="Bristow J."/>
            <person name="Eisen J.A."/>
            <person name="Markowitz V."/>
            <person name="Hugenholtz P."/>
            <person name="Klenk H.P."/>
            <person name="Kyrpides N.C."/>
        </authorList>
    </citation>
    <scope>NUCLEOTIDE SEQUENCE [LARGE SCALE GENOMIC DNA]</scope>
    <source>
        <strain evidence="3">DSM 17132 / JCM 16389 / KACC 11308 / NBRC 106382 / 4M15</strain>
    </source>
</reference>
<accession>E4RYQ5</accession>
<proteinExistence type="predicted"/>
<dbReference type="KEGG" id="lby:Lbys_0655"/>
<dbReference type="eggNOG" id="COG2318">
    <property type="taxonomic scope" value="Bacteria"/>
</dbReference>
<sequence>MVETNLSRIIDNIDTVFRGDAWHGPSVMEIINSLPESKLKEKPSISKQSIAQNIFHLTAYRRFVIEKLEDNIHFRLETDEENWGTEEDLNDPVRLKENLLSTHMTLLKKLEEFDDSLLNRNVPGEYYNFYTLLNGLIQHDTYHLGMIWVLWQ</sequence>
<dbReference type="InterPro" id="IPR024775">
    <property type="entry name" value="DinB-like"/>
</dbReference>
<evidence type="ECO:0000313" key="2">
    <source>
        <dbReference type="EMBL" id="ADQ16417.1"/>
    </source>
</evidence>
<name>E4RYQ5_LEAB4</name>
<dbReference type="STRING" id="649349.Lbys_0655"/>
<dbReference type="RefSeq" id="WP_013407469.1">
    <property type="nucleotide sequence ID" value="NC_014655.1"/>
</dbReference>
<dbReference type="OrthoDB" id="9814103at2"/>
<dbReference type="InterPro" id="IPR034660">
    <property type="entry name" value="DinB/YfiT-like"/>
</dbReference>
<dbReference type="Gene3D" id="1.20.120.450">
    <property type="entry name" value="dinb family like domain"/>
    <property type="match status" value="1"/>
</dbReference>
<dbReference type="HOGENOM" id="CLU_107587_1_1_10"/>
<feature type="domain" description="DinB-like" evidence="1">
    <location>
        <begin position="29"/>
        <end position="147"/>
    </location>
</feature>
<protein>
    <recommendedName>
        <fullName evidence="1">DinB-like domain-containing protein</fullName>
    </recommendedName>
</protein>
<evidence type="ECO:0000259" key="1">
    <source>
        <dbReference type="Pfam" id="PF12867"/>
    </source>
</evidence>